<evidence type="ECO:0000313" key="2">
    <source>
        <dbReference type="EMBL" id="SEC92782.1"/>
    </source>
</evidence>
<sequence>MNAVADEVRDSPAIASRRDVISASAIRILAREGVRALTHRAVDAAAGLPPGSTSRVARTREALLTLVVNTLAERTLTDSDDTAASLARLADRGNLTIDELAELLTTLVESLASRRDDMRARYALILELHNSPTLHAKLTTGSEVHRTGYAVISSALDLAGLPTSSSDVDTLIRLADSLTFYRTAVDTGAPIRPVLAAFLRGLRES</sequence>
<feature type="domain" description="Tetracyclin repressor-like C-terminal group 31" evidence="1">
    <location>
        <begin position="96"/>
        <end position="202"/>
    </location>
</feature>
<dbReference type="EMBL" id="FNSA01000003">
    <property type="protein sequence ID" value="SEC92782.1"/>
    <property type="molecule type" value="Genomic_DNA"/>
</dbReference>
<keyword evidence="3" id="KW-1185">Reference proteome</keyword>
<dbReference type="AlphaFoldDB" id="A0A1H4WHH5"/>
<dbReference type="SUPFAM" id="SSF46689">
    <property type="entry name" value="Homeodomain-like"/>
    <property type="match status" value="1"/>
</dbReference>
<reference evidence="3" key="1">
    <citation type="submission" date="2016-10" db="EMBL/GenBank/DDBJ databases">
        <authorList>
            <person name="Varghese N."/>
            <person name="Submissions S."/>
        </authorList>
    </citation>
    <scope>NUCLEOTIDE SEQUENCE [LARGE SCALE GENOMIC DNA]</scope>
    <source>
        <strain evidence="3">DSM 44234</strain>
    </source>
</reference>
<dbReference type="Gene3D" id="1.10.357.10">
    <property type="entry name" value="Tetracycline Repressor, domain 2"/>
    <property type="match status" value="1"/>
</dbReference>
<evidence type="ECO:0000313" key="3">
    <source>
        <dbReference type="Proteomes" id="UP000182241"/>
    </source>
</evidence>
<evidence type="ECO:0000259" key="1">
    <source>
        <dbReference type="Pfam" id="PF17940"/>
    </source>
</evidence>
<name>A0A1H4WHH5_TSUTY</name>
<dbReference type="Proteomes" id="UP000182241">
    <property type="component" value="Unassembled WGS sequence"/>
</dbReference>
<proteinExistence type="predicted"/>
<dbReference type="OrthoDB" id="7506349at2"/>
<dbReference type="Pfam" id="PF17940">
    <property type="entry name" value="TetR_C_31"/>
    <property type="match status" value="1"/>
</dbReference>
<organism evidence="2 3">
    <name type="scientific">Tsukamurella tyrosinosolvens</name>
    <dbReference type="NCBI Taxonomy" id="57704"/>
    <lineage>
        <taxon>Bacteria</taxon>
        <taxon>Bacillati</taxon>
        <taxon>Actinomycetota</taxon>
        <taxon>Actinomycetes</taxon>
        <taxon>Mycobacteriales</taxon>
        <taxon>Tsukamurellaceae</taxon>
        <taxon>Tsukamurella</taxon>
    </lineage>
</organism>
<gene>
    <name evidence="2" type="ORF">SAMN04489793_3562</name>
</gene>
<dbReference type="STRING" id="57704.SAMN04489793_3562"/>
<dbReference type="InterPro" id="IPR041583">
    <property type="entry name" value="TetR_C_31"/>
</dbReference>
<dbReference type="InterPro" id="IPR009057">
    <property type="entry name" value="Homeodomain-like_sf"/>
</dbReference>
<protein>
    <recommendedName>
        <fullName evidence="1">Tetracyclin repressor-like C-terminal group 31 domain-containing protein</fullName>
    </recommendedName>
</protein>
<accession>A0A1H4WHH5</accession>